<name>A0A1H5N7B3_9MICO</name>
<keyword evidence="1" id="KW-0805">Transcription regulation</keyword>
<dbReference type="PANTHER" id="PTHR30146">
    <property type="entry name" value="LACI-RELATED TRANSCRIPTIONAL REPRESSOR"/>
    <property type="match status" value="1"/>
</dbReference>
<dbReference type="SUPFAM" id="SSF53822">
    <property type="entry name" value="Periplasmic binding protein-like I"/>
    <property type="match status" value="1"/>
</dbReference>
<feature type="domain" description="HTH lacI-type" evidence="4">
    <location>
        <begin position="9"/>
        <end position="65"/>
    </location>
</feature>
<dbReference type="Pfam" id="PF00356">
    <property type="entry name" value="LacI"/>
    <property type="match status" value="1"/>
</dbReference>
<dbReference type="InterPro" id="IPR000843">
    <property type="entry name" value="HTH_LacI"/>
</dbReference>
<accession>A0A1H5N7B3</accession>
<dbReference type="Gene3D" id="3.40.50.2300">
    <property type="match status" value="2"/>
</dbReference>
<proteinExistence type="predicted"/>
<organism evidence="5 6">
    <name type="scientific">Ruania alba</name>
    <dbReference type="NCBI Taxonomy" id="648782"/>
    <lineage>
        <taxon>Bacteria</taxon>
        <taxon>Bacillati</taxon>
        <taxon>Actinomycetota</taxon>
        <taxon>Actinomycetes</taxon>
        <taxon>Micrococcales</taxon>
        <taxon>Ruaniaceae</taxon>
        <taxon>Ruania</taxon>
    </lineage>
</organism>
<dbReference type="GO" id="GO:0003700">
    <property type="term" value="F:DNA-binding transcription factor activity"/>
    <property type="evidence" value="ECO:0007669"/>
    <property type="project" value="TreeGrafter"/>
</dbReference>
<gene>
    <name evidence="5" type="ORF">SAMN04488554_4020</name>
</gene>
<evidence type="ECO:0000256" key="2">
    <source>
        <dbReference type="ARBA" id="ARBA00023125"/>
    </source>
</evidence>
<dbReference type="InterPro" id="IPR010982">
    <property type="entry name" value="Lambda_DNA-bd_dom_sf"/>
</dbReference>
<dbReference type="InterPro" id="IPR028082">
    <property type="entry name" value="Peripla_BP_I"/>
</dbReference>
<evidence type="ECO:0000259" key="4">
    <source>
        <dbReference type="PROSITE" id="PS50932"/>
    </source>
</evidence>
<dbReference type="SUPFAM" id="SSF47413">
    <property type="entry name" value="lambda repressor-like DNA-binding domains"/>
    <property type="match status" value="1"/>
</dbReference>
<evidence type="ECO:0000256" key="1">
    <source>
        <dbReference type="ARBA" id="ARBA00023015"/>
    </source>
</evidence>
<keyword evidence="3" id="KW-0804">Transcription</keyword>
<dbReference type="Gene3D" id="1.10.260.40">
    <property type="entry name" value="lambda repressor-like DNA-binding domains"/>
    <property type="match status" value="1"/>
</dbReference>
<keyword evidence="6" id="KW-1185">Reference proteome</keyword>
<keyword evidence="2" id="KW-0238">DNA-binding</keyword>
<dbReference type="InterPro" id="IPR046335">
    <property type="entry name" value="LacI/GalR-like_sensor"/>
</dbReference>
<evidence type="ECO:0000256" key="3">
    <source>
        <dbReference type="ARBA" id="ARBA00023163"/>
    </source>
</evidence>
<dbReference type="PROSITE" id="PS50932">
    <property type="entry name" value="HTH_LACI_2"/>
    <property type="match status" value="1"/>
</dbReference>
<dbReference type="CDD" id="cd01392">
    <property type="entry name" value="HTH_LacI"/>
    <property type="match status" value="1"/>
</dbReference>
<dbReference type="SMART" id="SM00354">
    <property type="entry name" value="HTH_LACI"/>
    <property type="match status" value="1"/>
</dbReference>
<dbReference type="STRING" id="648782.SAMN04488554_4020"/>
<dbReference type="RefSeq" id="WP_089775040.1">
    <property type="nucleotide sequence ID" value="NZ_FNTX01000002.1"/>
</dbReference>
<dbReference type="AlphaFoldDB" id="A0A1H5N7B3"/>
<dbReference type="PANTHER" id="PTHR30146:SF109">
    <property type="entry name" value="HTH-TYPE TRANSCRIPTIONAL REGULATOR GALS"/>
    <property type="match status" value="1"/>
</dbReference>
<sequence length="341" mass="36209">MGSTARRAPRLAEVAKLAQVSTGLVSRVVNDDPTLRVRAETRQRVLDAVKMLNYTPDMSARALRNAHTGMLGFALHHANDPIYMQLVDEAQTRASERNYSLFLLNTAELADRGDAFRAIVLGRRVDGLLIQLGVDADESPLREVARAVPSIVFGADRADDLRTIRLDDVAAARMATQHLIDAGHTAIAYLGGGGSSSRRRYDGYCAALADAGLPAQAPTEAGWMPDTAHDATVRLLRAQHGITGIVAVTTTTALGVHSGIVAAGYTIPDDISLVSVHDTWFAGHLNPPLTAVALPLPDVGRLAVDLLIKQIDAPSPGEVVVDVPAPRLIVRGSTGAPRAAR</sequence>
<protein>
    <submittedName>
        <fullName evidence="5">Transcriptional regulator, LacI family</fullName>
    </submittedName>
</protein>
<dbReference type="EMBL" id="FNTX01000002">
    <property type="protein sequence ID" value="SEE97426.1"/>
    <property type="molecule type" value="Genomic_DNA"/>
</dbReference>
<evidence type="ECO:0000313" key="5">
    <source>
        <dbReference type="EMBL" id="SEE97426.1"/>
    </source>
</evidence>
<evidence type="ECO:0000313" key="6">
    <source>
        <dbReference type="Proteomes" id="UP000199220"/>
    </source>
</evidence>
<dbReference type="OrthoDB" id="9816215at2"/>
<dbReference type="Proteomes" id="UP000199220">
    <property type="component" value="Unassembled WGS sequence"/>
</dbReference>
<reference evidence="6" key="1">
    <citation type="submission" date="2016-10" db="EMBL/GenBank/DDBJ databases">
        <authorList>
            <person name="Varghese N."/>
            <person name="Submissions S."/>
        </authorList>
    </citation>
    <scope>NUCLEOTIDE SEQUENCE [LARGE SCALE GENOMIC DNA]</scope>
    <source>
        <strain evidence="6">DSM 21368</strain>
    </source>
</reference>
<dbReference type="CDD" id="cd06267">
    <property type="entry name" value="PBP1_LacI_sugar_binding-like"/>
    <property type="match status" value="1"/>
</dbReference>
<dbReference type="GO" id="GO:0000976">
    <property type="term" value="F:transcription cis-regulatory region binding"/>
    <property type="evidence" value="ECO:0007669"/>
    <property type="project" value="TreeGrafter"/>
</dbReference>
<dbReference type="Pfam" id="PF13377">
    <property type="entry name" value="Peripla_BP_3"/>
    <property type="match status" value="1"/>
</dbReference>